<evidence type="ECO:0000256" key="1">
    <source>
        <dbReference type="SAM" id="MobiDB-lite"/>
    </source>
</evidence>
<dbReference type="AlphaFoldDB" id="A0A412EKX5"/>
<organism evidence="2 3">
    <name type="scientific">Blautia obeum</name>
    <dbReference type="NCBI Taxonomy" id="40520"/>
    <lineage>
        <taxon>Bacteria</taxon>
        <taxon>Bacillati</taxon>
        <taxon>Bacillota</taxon>
        <taxon>Clostridia</taxon>
        <taxon>Lachnospirales</taxon>
        <taxon>Lachnospiraceae</taxon>
        <taxon>Blautia</taxon>
    </lineage>
</organism>
<evidence type="ECO:0000313" key="2">
    <source>
        <dbReference type="EMBL" id="RGR44182.1"/>
    </source>
</evidence>
<evidence type="ECO:0000313" key="3">
    <source>
        <dbReference type="Proteomes" id="UP000285839"/>
    </source>
</evidence>
<dbReference type="EMBL" id="QRUH01000032">
    <property type="protein sequence ID" value="RGR44182.1"/>
    <property type="molecule type" value="Genomic_DNA"/>
</dbReference>
<comment type="caution">
    <text evidence="2">The sequence shown here is derived from an EMBL/GenBank/DDBJ whole genome shotgun (WGS) entry which is preliminary data.</text>
</comment>
<accession>A0A412EKX5</accession>
<feature type="compositionally biased region" description="Basic and acidic residues" evidence="1">
    <location>
        <begin position="153"/>
        <end position="172"/>
    </location>
</feature>
<name>A0A412EKX5_9FIRM</name>
<gene>
    <name evidence="2" type="ORF">DWY46_19175</name>
</gene>
<reference evidence="2 3" key="1">
    <citation type="submission" date="2018-08" db="EMBL/GenBank/DDBJ databases">
        <title>A genome reference for cultivated species of the human gut microbiota.</title>
        <authorList>
            <person name="Zou Y."/>
            <person name="Xue W."/>
            <person name="Luo G."/>
        </authorList>
    </citation>
    <scope>NUCLEOTIDE SEQUENCE [LARGE SCALE GENOMIC DNA]</scope>
    <source>
        <strain evidence="2 3">AF25-21</strain>
    </source>
</reference>
<feature type="compositionally biased region" description="Low complexity" evidence="1">
    <location>
        <begin position="185"/>
        <end position="196"/>
    </location>
</feature>
<sequence length="353" mass="40976">MNGGHFMAVFRVHKTKNYTLMSNHHLRDKDLSLKAKGLLSVMFSLPDSWNYSIPGLCAILKENETAVKSTIKELKATGYLIVDKKKPCKEEGRSKFEYIYNIYETPHEVSDNSNNQEAFFQGIETLALEVPEVEHHPHNKRTDISTTDKSITDKSITDTDKDCTLSSTEEKTLPSSGKGVKTSAPNNNINININNIPPRTKEQKQERYAHAKNNRSVDYKDEELPTILYNGFNSLYGDKEDILKDHDICLTMALVKQFFEKFKQYRGERHPMVYANDLDQFLSMIRNADLDMVKDGIVEEDEEPQYYLDMMDEYFGSDIGKNNNMDCDYHIWLFFTEKTQNILYNRVKQKREE</sequence>
<dbReference type="Proteomes" id="UP000285839">
    <property type="component" value="Unassembled WGS sequence"/>
</dbReference>
<feature type="region of interest" description="Disordered" evidence="1">
    <location>
        <begin position="153"/>
        <end position="196"/>
    </location>
</feature>
<proteinExistence type="predicted"/>
<protein>
    <submittedName>
        <fullName evidence="2">Helix-turn-helix domain-containing protein</fullName>
    </submittedName>
</protein>